<dbReference type="eggNOG" id="ENOG502QT02">
    <property type="taxonomic scope" value="Eukaryota"/>
</dbReference>
<dbReference type="InterPro" id="IPR051629">
    <property type="entry name" value="Sulfite_efflux_TDT"/>
</dbReference>
<keyword evidence="7 8" id="KW-0472">Membrane</keyword>
<sequence>MVLNIPRPLSKVAGPREIVRQFVPSWFAVTMGTGILAVVIKDFPFQFPHQDDLGWAYWFFNVGLFGIFSILFLSRWIFFFNDAIPMFHHPVQSMFLGAIPMGLATIVNGLVLFGTPHWGNSATIAAIVLWFVDVGLAVLCGLLVPIFMLTTHSHALESMSAVWLLPVVPGEVAAASGGLLLAVVQNQRLAQNIAFISMLLWGFSVPLSMSILVIFFLRLVLHKLPPSDLIISCLLPLGPIGTGALAATELGLYAKRTFENSGYGVSATTFQSLASATPAIAMFVATALWGYGVWWLVIAIFAIGHTLRNRLPFNLGWWGLIFPLGVFTASTADLYKLTDFYLFRIPAAVLICILFVLWWVVMFHTVVRAYSGELFYAPCLGPRQACTQNELEI</sequence>
<feature type="transmembrane region" description="Helical" evidence="8">
    <location>
        <begin position="21"/>
        <end position="40"/>
    </location>
</feature>
<evidence type="ECO:0000313" key="9">
    <source>
        <dbReference type="EMBL" id="BAM83031.1"/>
    </source>
</evidence>
<dbReference type="KEGG" id="cme:CYME_CMS490C"/>
<feature type="transmembrane region" description="Helical" evidence="8">
    <location>
        <begin position="279"/>
        <end position="303"/>
    </location>
</feature>
<comment type="subcellular location">
    <subcellularLocation>
        <location evidence="1">Cell membrane</location>
        <topology evidence="1">Multi-pass membrane protein</topology>
    </subcellularLocation>
</comment>
<dbReference type="InterPro" id="IPR004695">
    <property type="entry name" value="SLAC1/Mae1/Ssu1/TehA"/>
</dbReference>
<dbReference type="InterPro" id="IPR038665">
    <property type="entry name" value="Voltage-dep_anion_channel_sf"/>
</dbReference>
<feature type="transmembrane region" description="Helical" evidence="8">
    <location>
        <begin position="315"/>
        <end position="335"/>
    </location>
</feature>
<dbReference type="GeneID" id="16997592"/>
<accession>M1UX85</accession>
<evidence type="ECO:0000256" key="3">
    <source>
        <dbReference type="ARBA" id="ARBA00022448"/>
    </source>
</evidence>
<feature type="transmembrane region" description="Helical" evidence="8">
    <location>
        <begin position="55"/>
        <end position="73"/>
    </location>
</feature>
<dbReference type="EMBL" id="AP006501">
    <property type="protein sequence ID" value="BAM83031.1"/>
    <property type="molecule type" value="Genomic_DNA"/>
</dbReference>
<dbReference type="GO" id="GO:0000319">
    <property type="term" value="F:sulfite transmembrane transporter activity"/>
    <property type="evidence" value="ECO:0007669"/>
    <property type="project" value="TreeGrafter"/>
</dbReference>
<dbReference type="GO" id="GO:0005886">
    <property type="term" value="C:plasma membrane"/>
    <property type="evidence" value="ECO:0007669"/>
    <property type="project" value="UniProtKB-SubCell"/>
</dbReference>
<dbReference type="PANTHER" id="PTHR31686:SF1">
    <property type="entry name" value="SULFITE EFFLUX PUMP SSU1"/>
    <property type="match status" value="1"/>
</dbReference>
<keyword evidence="3" id="KW-0813">Transport</keyword>
<dbReference type="Gramene" id="CMS490CT">
    <property type="protein sequence ID" value="CMS490CT"/>
    <property type="gene ID" value="CMS490C"/>
</dbReference>
<evidence type="ECO:0000256" key="4">
    <source>
        <dbReference type="ARBA" id="ARBA00022475"/>
    </source>
</evidence>
<name>M1UX85_CYAM1</name>
<evidence type="ECO:0000256" key="2">
    <source>
        <dbReference type="ARBA" id="ARBA00008566"/>
    </source>
</evidence>
<evidence type="ECO:0000256" key="8">
    <source>
        <dbReference type="SAM" id="Phobius"/>
    </source>
</evidence>
<keyword evidence="6 8" id="KW-1133">Transmembrane helix</keyword>
<evidence type="ECO:0000313" key="10">
    <source>
        <dbReference type="Proteomes" id="UP000007014"/>
    </source>
</evidence>
<dbReference type="PANTHER" id="PTHR31686">
    <property type="match status" value="1"/>
</dbReference>
<dbReference type="Gene3D" id="1.50.10.150">
    <property type="entry name" value="Voltage-dependent anion channel"/>
    <property type="match status" value="1"/>
</dbReference>
<evidence type="ECO:0000256" key="1">
    <source>
        <dbReference type="ARBA" id="ARBA00004651"/>
    </source>
</evidence>
<dbReference type="RefSeq" id="XP_005539067.1">
    <property type="nucleotide sequence ID" value="XM_005539010.1"/>
</dbReference>
<evidence type="ECO:0000256" key="7">
    <source>
        <dbReference type="ARBA" id="ARBA00023136"/>
    </source>
</evidence>
<keyword evidence="4" id="KW-1003">Cell membrane</keyword>
<feature type="transmembrane region" description="Helical" evidence="8">
    <location>
        <begin position="193"/>
        <end position="217"/>
    </location>
</feature>
<feature type="transmembrane region" description="Helical" evidence="8">
    <location>
        <begin position="229"/>
        <end position="254"/>
    </location>
</feature>
<evidence type="ECO:0000256" key="6">
    <source>
        <dbReference type="ARBA" id="ARBA00022989"/>
    </source>
</evidence>
<organism evidence="9 10">
    <name type="scientific">Cyanidioschyzon merolae (strain NIES-3377 / 10D)</name>
    <name type="common">Unicellular red alga</name>
    <dbReference type="NCBI Taxonomy" id="280699"/>
    <lineage>
        <taxon>Eukaryota</taxon>
        <taxon>Rhodophyta</taxon>
        <taxon>Bangiophyceae</taxon>
        <taxon>Cyanidiales</taxon>
        <taxon>Cyanidiaceae</taxon>
        <taxon>Cyanidioschyzon</taxon>
    </lineage>
</organism>
<evidence type="ECO:0000256" key="5">
    <source>
        <dbReference type="ARBA" id="ARBA00022692"/>
    </source>
</evidence>
<dbReference type="HOGENOM" id="CLU_030057_6_4_1"/>
<feature type="transmembrane region" description="Helical" evidence="8">
    <location>
        <begin position="127"/>
        <end position="149"/>
    </location>
</feature>
<dbReference type="CDD" id="cd09318">
    <property type="entry name" value="TDT_SSU1"/>
    <property type="match status" value="1"/>
</dbReference>
<feature type="transmembrane region" description="Helical" evidence="8">
    <location>
        <begin position="341"/>
        <end position="361"/>
    </location>
</feature>
<dbReference type="Pfam" id="PF03595">
    <property type="entry name" value="SLAC1"/>
    <property type="match status" value="1"/>
</dbReference>
<dbReference type="OrthoDB" id="1099at2759"/>
<dbReference type="AlphaFoldDB" id="M1UX85"/>
<keyword evidence="10" id="KW-1185">Reference proteome</keyword>
<gene>
    <name evidence="9" type="ORF">CYME_CMS490C</name>
</gene>
<reference evidence="9 10" key="2">
    <citation type="journal article" date="2007" name="BMC Biol.">
        <title>A 100%-complete sequence reveals unusually simple genomic features in the hot-spring red alga Cyanidioschyzon merolae.</title>
        <authorList>
            <person name="Nozaki H."/>
            <person name="Takano H."/>
            <person name="Misumi O."/>
            <person name="Terasawa K."/>
            <person name="Matsuzaki M."/>
            <person name="Maruyama S."/>
            <person name="Nishida K."/>
            <person name="Yagisawa F."/>
            <person name="Yoshida Y."/>
            <person name="Fujiwara T."/>
            <person name="Takio S."/>
            <person name="Tamura K."/>
            <person name="Chung S.J."/>
            <person name="Nakamura S."/>
            <person name="Kuroiwa H."/>
            <person name="Tanaka K."/>
            <person name="Sato N."/>
            <person name="Kuroiwa T."/>
        </authorList>
    </citation>
    <scope>NUCLEOTIDE SEQUENCE [LARGE SCALE GENOMIC DNA]</scope>
    <source>
        <strain evidence="9 10">10D</strain>
    </source>
</reference>
<proteinExistence type="inferred from homology"/>
<feature type="transmembrane region" description="Helical" evidence="8">
    <location>
        <begin position="94"/>
        <end position="115"/>
    </location>
</feature>
<dbReference type="Proteomes" id="UP000007014">
    <property type="component" value="Chromosome 19"/>
</dbReference>
<keyword evidence="5 8" id="KW-0812">Transmembrane</keyword>
<dbReference type="OMA" id="LGPNWYA"/>
<comment type="similarity">
    <text evidence="2">Belongs to the tellurite-resistance/dicarboxylate transporter (TDT) family.</text>
</comment>
<feature type="transmembrane region" description="Helical" evidence="8">
    <location>
        <begin position="161"/>
        <end position="181"/>
    </location>
</feature>
<protein>
    <submittedName>
        <fullName evidence="9">Probable malic acid transport protein, malate permease</fullName>
    </submittedName>
</protein>
<reference evidence="9 10" key="1">
    <citation type="journal article" date="2004" name="Nature">
        <title>Genome sequence of the ultrasmall unicellular red alga Cyanidioschyzon merolae 10D.</title>
        <authorList>
            <person name="Matsuzaki M."/>
            <person name="Misumi O."/>
            <person name="Shin-i T."/>
            <person name="Maruyama S."/>
            <person name="Takahara M."/>
            <person name="Miyagishima S."/>
            <person name="Mori T."/>
            <person name="Nishida K."/>
            <person name="Yagisawa F."/>
            <person name="Nishida K."/>
            <person name="Yoshida Y."/>
            <person name="Nishimura Y."/>
            <person name="Nakao S."/>
            <person name="Kobayashi T."/>
            <person name="Momoyama Y."/>
            <person name="Higashiyama T."/>
            <person name="Minoda A."/>
            <person name="Sano M."/>
            <person name="Nomoto H."/>
            <person name="Oishi K."/>
            <person name="Hayashi H."/>
            <person name="Ohta F."/>
            <person name="Nishizaka S."/>
            <person name="Haga S."/>
            <person name="Miura S."/>
            <person name="Morishita T."/>
            <person name="Kabeya Y."/>
            <person name="Terasawa K."/>
            <person name="Suzuki Y."/>
            <person name="Ishii Y."/>
            <person name="Asakawa S."/>
            <person name="Takano H."/>
            <person name="Ohta N."/>
            <person name="Kuroiwa H."/>
            <person name="Tanaka K."/>
            <person name="Shimizu N."/>
            <person name="Sugano S."/>
            <person name="Sato N."/>
            <person name="Nozaki H."/>
            <person name="Ogasawara N."/>
            <person name="Kohara Y."/>
            <person name="Kuroiwa T."/>
        </authorList>
    </citation>
    <scope>NUCLEOTIDE SEQUENCE [LARGE SCALE GENOMIC DNA]</scope>
    <source>
        <strain evidence="9 10">10D</strain>
    </source>
</reference>